<evidence type="ECO:0000313" key="1">
    <source>
        <dbReference type="EMBL" id="POV98510.1"/>
    </source>
</evidence>
<reference evidence="1 2" key="1">
    <citation type="submission" date="2017-12" db="EMBL/GenBank/DDBJ databases">
        <title>Gene loss provides genomic basis for host adaptation in cereal stripe rust fungi.</title>
        <authorList>
            <person name="Xia C."/>
        </authorList>
    </citation>
    <scope>NUCLEOTIDE SEQUENCE [LARGE SCALE GENOMIC DNA]</scope>
    <source>
        <strain evidence="1 2">93TX-2</strain>
    </source>
</reference>
<reference evidence="2" key="3">
    <citation type="journal article" date="2018" name="Mol. Plant Microbe Interact.">
        <title>Genome sequence resources for the wheat stripe rust pathogen (Puccinia striiformis f. sp. tritici) and the barley stripe rust pathogen (Puccinia striiformis f. sp. hordei).</title>
        <authorList>
            <person name="Xia C."/>
            <person name="Wang M."/>
            <person name="Yin C."/>
            <person name="Cornejo O.E."/>
            <person name="Hulbert S.H."/>
            <person name="Chen X."/>
        </authorList>
    </citation>
    <scope>NUCLEOTIDE SEQUENCE [LARGE SCALE GENOMIC DNA]</scope>
    <source>
        <strain evidence="2">93TX-2</strain>
    </source>
</reference>
<keyword evidence="2" id="KW-1185">Reference proteome</keyword>
<evidence type="ECO:0000313" key="2">
    <source>
        <dbReference type="Proteomes" id="UP000238274"/>
    </source>
</evidence>
<sequence length="107" mass="11837">MSLRTCTCNPCKAKFNGNGPLVTQRTITSHLHKQQKSTEVPSTTKLIRRFGAIKDAALLTNVSINSSKCVVGPLPCLGGAFTYLIWIISSRFKHHTSHLKVNPSQFR</sequence>
<dbReference type="OrthoDB" id="10520147at2759"/>
<gene>
    <name evidence="1" type="ORF">PSHT_13987</name>
</gene>
<dbReference type="VEuPathDB" id="FungiDB:PSHT_13987"/>
<proteinExistence type="predicted"/>
<dbReference type="EMBL" id="PKSM01000297">
    <property type="protein sequence ID" value="POV98510.1"/>
    <property type="molecule type" value="Genomic_DNA"/>
</dbReference>
<comment type="caution">
    <text evidence="1">The sequence shown here is derived from an EMBL/GenBank/DDBJ whole genome shotgun (WGS) entry which is preliminary data.</text>
</comment>
<name>A0A2S4UML1_9BASI</name>
<reference evidence="2" key="2">
    <citation type="journal article" date="2018" name="BMC Genomics">
        <title>Genomic insights into host adaptation between the wheat stripe rust pathogen (Puccinia striiformis f. sp. tritici) and the barley stripe rust pathogen (Puccinia striiformis f. sp. hordei).</title>
        <authorList>
            <person name="Xia C."/>
            <person name="Wang M."/>
            <person name="Yin C."/>
            <person name="Cornejo O.E."/>
            <person name="Hulbert S.H."/>
            <person name="Chen X."/>
        </authorList>
    </citation>
    <scope>NUCLEOTIDE SEQUENCE [LARGE SCALE GENOMIC DNA]</scope>
    <source>
        <strain evidence="2">93TX-2</strain>
    </source>
</reference>
<protein>
    <submittedName>
        <fullName evidence="1">Uncharacterized protein</fullName>
    </submittedName>
</protein>
<dbReference type="AlphaFoldDB" id="A0A2S4UML1"/>
<dbReference type="Proteomes" id="UP000238274">
    <property type="component" value="Unassembled WGS sequence"/>
</dbReference>
<organism evidence="1 2">
    <name type="scientific">Puccinia striiformis</name>
    <dbReference type="NCBI Taxonomy" id="27350"/>
    <lineage>
        <taxon>Eukaryota</taxon>
        <taxon>Fungi</taxon>
        <taxon>Dikarya</taxon>
        <taxon>Basidiomycota</taxon>
        <taxon>Pucciniomycotina</taxon>
        <taxon>Pucciniomycetes</taxon>
        <taxon>Pucciniales</taxon>
        <taxon>Pucciniaceae</taxon>
        <taxon>Puccinia</taxon>
    </lineage>
</organism>
<accession>A0A2S4UML1</accession>